<dbReference type="InterPro" id="IPR036457">
    <property type="entry name" value="PPM-type-like_dom_sf"/>
</dbReference>
<evidence type="ECO:0000256" key="9">
    <source>
        <dbReference type="ARBA" id="ARBA00023211"/>
    </source>
</evidence>
<evidence type="ECO:0000256" key="12">
    <source>
        <dbReference type="RuleBase" id="RU003465"/>
    </source>
</evidence>
<keyword evidence="16" id="KW-1185">Reference proteome</keyword>
<proteinExistence type="inferred from homology"/>
<feature type="region of interest" description="Disordered" evidence="13">
    <location>
        <begin position="62"/>
        <end position="83"/>
    </location>
</feature>
<comment type="similarity">
    <text evidence="3 12">Belongs to the PP2C family.</text>
</comment>
<keyword evidence="9" id="KW-0464">Manganese</keyword>
<keyword evidence="7" id="KW-0460">Magnesium</keyword>
<dbReference type="GO" id="GO:0004722">
    <property type="term" value="F:protein serine/threonine phosphatase activity"/>
    <property type="evidence" value="ECO:0007669"/>
    <property type="project" value="UniProtKB-EC"/>
</dbReference>
<dbReference type="InterPro" id="IPR001932">
    <property type="entry name" value="PPM-type_phosphatase-like_dom"/>
</dbReference>
<evidence type="ECO:0000313" key="15">
    <source>
        <dbReference type="EMBL" id="CAD6222320.1"/>
    </source>
</evidence>
<evidence type="ECO:0000256" key="4">
    <source>
        <dbReference type="ARBA" id="ARBA00013081"/>
    </source>
</evidence>
<comment type="catalytic activity">
    <reaction evidence="10">
        <text>O-phospho-L-seryl-[protein] + H2O = L-seryl-[protein] + phosphate</text>
        <dbReference type="Rhea" id="RHEA:20629"/>
        <dbReference type="Rhea" id="RHEA-COMP:9863"/>
        <dbReference type="Rhea" id="RHEA-COMP:11604"/>
        <dbReference type="ChEBI" id="CHEBI:15377"/>
        <dbReference type="ChEBI" id="CHEBI:29999"/>
        <dbReference type="ChEBI" id="CHEBI:43474"/>
        <dbReference type="ChEBI" id="CHEBI:83421"/>
        <dbReference type="EC" id="3.1.3.16"/>
    </reaction>
</comment>
<comment type="caution">
    <text evidence="15">The sequence shown here is derived from an EMBL/GenBank/DDBJ whole genome shotgun (WGS) entry which is preliminary data.</text>
</comment>
<evidence type="ECO:0000256" key="10">
    <source>
        <dbReference type="ARBA" id="ARBA00047761"/>
    </source>
</evidence>
<dbReference type="PROSITE" id="PS51746">
    <property type="entry name" value="PPM_2"/>
    <property type="match status" value="1"/>
</dbReference>
<feature type="region of interest" description="Disordered" evidence="13">
    <location>
        <begin position="1"/>
        <end position="49"/>
    </location>
</feature>
<dbReference type="SUPFAM" id="SSF81606">
    <property type="entry name" value="PP2C-like"/>
    <property type="match status" value="1"/>
</dbReference>
<dbReference type="CDD" id="cd00143">
    <property type="entry name" value="PP2Cc"/>
    <property type="match status" value="1"/>
</dbReference>
<dbReference type="PROSITE" id="PS01032">
    <property type="entry name" value="PPM_1"/>
    <property type="match status" value="1"/>
</dbReference>
<feature type="compositionally biased region" description="Polar residues" evidence="13">
    <location>
        <begin position="1"/>
        <end position="12"/>
    </location>
</feature>
<dbReference type="Pfam" id="PF00481">
    <property type="entry name" value="PP2C"/>
    <property type="match status" value="1"/>
</dbReference>
<evidence type="ECO:0000256" key="7">
    <source>
        <dbReference type="ARBA" id="ARBA00022842"/>
    </source>
</evidence>
<keyword evidence="6 12" id="KW-0378">Hydrolase</keyword>
<evidence type="ECO:0000256" key="13">
    <source>
        <dbReference type="SAM" id="MobiDB-lite"/>
    </source>
</evidence>
<evidence type="ECO:0000256" key="5">
    <source>
        <dbReference type="ARBA" id="ARBA00022723"/>
    </source>
</evidence>
<evidence type="ECO:0000259" key="14">
    <source>
        <dbReference type="PROSITE" id="PS51746"/>
    </source>
</evidence>
<dbReference type="SMART" id="SM00331">
    <property type="entry name" value="PP2C_SIG"/>
    <property type="match status" value="1"/>
</dbReference>
<dbReference type="Proteomes" id="UP000604825">
    <property type="component" value="Unassembled WGS sequence"/>
</dbReference>
<comment type="cofactor">
    <cofactor evidence="1">
        <name>Mn(2+)</name>
        <dbReference type="ChEBI" id="CHEBI:29035"/>
    </cofactor>
</comment>
<evidence type="ECO:0000256" key="1">
    <source>
        <dbReference type="ARBA" id="ARBA00001936"/>
    </source>
</evidence>
<dbReference type="EMBL" id="CAJGYO010000004">
    <property type="protein sequence ID" value="CAD6222320.1"/>
    <property type="molecule type" value="Genomic_DNA"/>
</dbReference>
<dbReference type="OrthoDB" id="10264738at2759"/>
<dbReference type="SMART" id="SM00332">
    <property type="entry name" value="PP2Cc"/>
    <property type="match status" value="1"/>
</dbReference>
<dbReference type="GO" id="GO:0046872">
    <property type="term" value="F:metal ion binding"/>
    <property type="evidence" value="ECO:0007669"/>
    <property type="project" value="UniProtKB-KW"/>
</dbReference>
<feature type="domain" description="PPM-type phosphatase" evidence="14">
    <location>
        <begin position="137"/>
        <end position="402"/>
    </location>
</feature>
<accession>A0A811NDM6</accession>
<keyword evidence="5" id="KW-0479">Metal-binding</keyword>
<dbReference type="InterPro" id="IPR015655">
    <property type="entry name" value="PP2C"/>
</dbReference>
<dbReference type="PANTHER" id="PTHR47992">
    <property type="entry name" value="PROTEIN PHOSPHATASE"/>
    <property type="match status" value="1"/>
</dbReference>
<protein>
    <recommendedName>
        <fullName evidence="4">protein-serine/threonine phosphatase</fullName>
        <ecNumber evidence="4">3.1.3.16</ecNumber>
    </recommendedName>
</protein>
<organism evidence="15 16">
    <name type="scientific">Miscanthus lutarioriparius</name>
    <dbReference type="NCBI Taxonomy" id="422564"/>
    <lineage>
        <taxon>Eukaryota</taxon>
        <taxon>Viridiplantae</taxon>
        <taxon>Streptophyta</taxon>
        <taxon>Embryophyta</taxon>
        <taxon>Tracheophyta</taxon>
        <taxon>Spermatophyta</taxon>
        <taxon>Magnoliopsida</taxon>
        <taxon>Liliopsida</taxon>
        <taxon>Poales</taxon>
        <taxon>Poaceae</taxon>
        <taxon>PACMAD clade</taxon>
        <taxon>Panicoideae</taxon>
        <taxon>Andropogonodae</taxon>
        <taxon>Andropogoneae</taxon>
        <taxon>Saccharinae</taxon>
        <taxon>Miscanthus</taxon>
    </lineage>
</organism>
<gene>
    <name evidence="15" type="ORF">NCGR_LOCUS15042</name>
</gene>
<dbReference type="EC" id="3.1.3.16" evidence="4"/>
<name>A0A811NDM6_9POAL</name>
<sequence length="411" mass="44463">MPFSASAVTNPNPGSPVFSPSRRLPPSLLSFNKDTPEPHHHIHTLPGSPLRLRPPSLLRAQHQHQHQHRREVPCSPSPCKPTSHQQFAAVTTTAITPSPSRLVNRRRPPPLLVPAVTTLQEQEQQEEAGHETQETAGHGFAAYCRKGKGRRRIHMEDRHVAAAGLGGDPHTAFFGVFDGHGGKAAAEFAANNMPRIMAQELLQQQQQTRTCSTNTTTAVEEAVTRAYLRTDADFSSTSRAGGACSVTALLRKGRLVVSNAGDCRAVLCRAGKANPLTSDHRASREDERRRIESQGGFVIDCRGTWRVQGSLAVSRGIGDGHLKPWVLAEPDTTTLPVDADCEFIVLASDGLWDKVDAQEAVDVARPLCCTGGQQLSAACRRLVELAASRGSTDDITVLIVSLSAMSDDLYL</sequence>
<evidence type="ECO:0000256" key="6">
    <source>
        <dbReference type="ARBA" id="ARBA00022801"/>
    </source>
</evidence>
<dbReference type="Gene3D" id="3.60.40.10">
    <property type="entry name" value="PPM-type phosphatase domain"/>
    <property type="match status" value="1"/>
</dbReference>
<comment type="catalytic activity">
    <reaction evidence="11">
        <text>O-phospho-L-threonyl-[protein] + H2O = L-threonyl-[protein] + phosphate</text>
        <dbReference type="Rhea" id="RHEA:47004"/>
        <dbReference type="Rhea" id="RHEA-COMP:11060"/>
        <dbReference type="Rhea" id="RHEA-COMP:11605"/>
        <dbReference type="ChEBI" id="CHEBI:15377"/>
        <dbReference type="ChEBI" id="CHEBI:30013"/>
        <dbReference type="ChEBI" id="CHEBI:43474"/>
        <dbReference type="ChEBI" id="CHEBI:61977"/>
        <dbReference type="EC" id="3.1.3.16"/>
    </reaction>
</comment>
<evidence type="ECO:0000256" key="2">
    <source>
        <dbReference type="ARBA" id="ARBA00001946"/>
    </source>
</evidence>
<evidence type="ECO:0000256" key="3">
    <source>
        <dbReference type="ARBA" id="ARBA00006702"/>
    </source>
</evidence>
<evidence type="ECO:0000313" key="16">
    <source>
        <dbReference type="Proteomes" id="UP000604825"/>
    </source>
</evidence>
<reference evidence="15" key="1">
    <citation type="submission" date="2020-10" db="EMBL/GenBank/DDBJ databases">
        <authorList>
            <person name="Han B."/>
            <person name="Lu T."/>
            <person name="Zhao Q."/>
            <person name="Huang X."/>
            <person name="Zhao Y."/>
        </authorList>
    </citation>
    <scope>NUCLEOTIDE SEQUENCE</scope>
</reference>
<evidence type="ECO:0000256" key="8">
    <source>
        <dbReference type="ARBA" id="ARBA00022912"/>
    </source>
</evidence>
<evidence type="ECO:0000256" key="11">
    <source>
        <dbReference type="ARBA" id="ARBA00048336"/>
    </source>
</evidence>
<comment type="cofactor">
    <cofactor evidence="2">
        <name>Mg(2+)</name>
        <dbReference type="ChEBI" id="CHEBI:18420"/>
    </cofactor>
</comment>
<keyword evidence="8 12" id="KW-0904">Protein phosphatase</keyword>
<feature type="compositionally biased region" description="Low complexity" evidence="13">
    <location>
        <begin position="19"/>
        <end position="30"/>
    </location>
</feature>
<dbReference type="InterPro" id="IPR000222">
    <property type="entry name" value="PP2C_BS"/>
</dbReference>
<dbReference type="AlphaFoldDB" id="A0A811NDM6"/>